<feature type="signal peptide" evidence="1">
    <location>
        <begin position="1"/>
        <end position="16"/>
    </location>
</feature>
<sequence>MKFIYAIAACATIAAAIPTTTSSQLEARLDPGQVQKPCQDGGYYYETKKGDGGWTCEGGVNHLGECVYYVWTTTPPYYSCIGS</sequence>
<keyword evidence="1" id="KW-0732">Signal</keyword>
<feature type="chain" id="PRO_5040428099" evidence="1">
    <location>
        <begin position="17"/>
        <end position="83"/>
    </location>
</feature>
<accession>A0A9N9KZ09</accession>
<protein>
    <submittedName>
        <fullName evidence="2">Uncharacterized protein</fullName>
    </submittedName>
</protein>
<dbReference type="Proteomes" id="UP000696280">
    <property type="component" value="Unassembled WGS sequence"/>
</dbReference>
<gene>
    <name evidence="2" type="ORF">HYFRA_00003844</name>
</gene>
<organism evidence="2 3">
    <name type="scientific">Hymenoscyphus fraxineus</name>
    <dbReference type="NCBI Taxonomy" id="746836"/>
    <lineage>
        <taxon>Eukaryota</taxon>
        <taxon>Fungi</taxon>
        <taxon>Dikarya</taxon>
        <taxon>Ascomycota</taxon>
        <taxon>Pezizomycotina</taxon>
        <taxon>Leotiomycetes</taxon>
        <taxon>Helotiales</taxon>
        <taxon>Helotiaceae</taxon>
        <taxon>Hymenoscyphus</taxon>
    </lineage>
</organism>
<dbReference type="AlphaFoldDB" id="A0A9N9KZ09"/>
<keyword evidence="3" id="KW-1185">Reference proteome</keyword>
<name>A0A9N9KZ09_9HELO</name>
<dbReference type="EMBL" id="CAJVRL010000070">
    <property type="protein sequence ID" value="CAG8956459.1"/>
    <property type="molecule type" value="Genomic_DNA"/>
</dbReference>
<evidence type="ECO:0000313" key="2">
    <source>
        <dbReference type="EMBL" id="CAG8956459.1"/>
    </source>
</evidence>
<evidence type="ECO:0000256" key="1">
    <source>
        <dbReference type="SAM" id="SignalP"/>
    </source>
</evidence>
<reference evidence="2" key="1">
    <citation type="submission" date="2021-07" db="EMBL/GenBank/DDBJ databases">
        <authorList>
            <person name="Durling M."/>
        </authorList>
    </citation>
    <scope>NUCLEOTIDE SEQUENCE</scope>
</reference>
<proteinExistence type="predicted"/>
<comment type="caution">
    <text evidence="2">The sequence shown here is derived from an EMBL/GenBank/DDBJ whole genome shotgun (WGS) entry which is preliminary data.</text>
</comment>
<evidence type="ECO:0000313" key="3">
    <source>
        <dbReference type="Proteomes" id="UP000696280"/>
    </source>
</evidence>